<dbReference type="CDD" id="cd01541">
    <property type="entry name" value="PBP1_AraR"/>
    <property type="match status" value="1"/>
</dbReference>
<dbReference type="Gene3D" id="1.10.10.10">
    <property type="entry name" value="Winged helix-like DNA-binding domain superfamily/Winged helix DNA-binding domain"/>
    <property type="match status" value="1"/>
</dbReference>
<evidence type="ECO:0000256" key="1">
    <source>
        <dbReference type="ARBA" id="ARBA00023015"/>
    </source>
</evidence>
<keyword evidence="1" id="KW-0805">Transcription regulation</keyword>
<reference evidence="6" key="2">
    <citation type="submission" date="2014-05" db="EMBL/GenBank/DDBJ databases">
        <title>Draft genome sequence of Virgibacillus massiliensis Vm-5.</title>
        <authorList>
            <person name="Khelaifia S."/>
            <person name="Croce O."/>
            <person name="Lagier J.C."/>
            <person name="Raoult D."/>
        </authorList>
    </citation>
    <scope>NUCLEOTIDE SEQUENCE [LARGE SCALE GENOMIC DNA]</scope>
    <source>
        <strain evidence="6">Vm-5</strain>
    </source>
</reference>
<feature type="domain" description="HTH gntR-type" evidence="4">
    <location>
        <begin position="2"/>
        <end position="70"/>
    </location>
</feature>
<evidence type="ECO:0000313" key="5">
    <source>
        <dbReference type="EMBL" id="CDQ38414.1"/>
    </source>
</evidence>
<dbReference type="AlphaFoldDB" id="A0A024Q7G9"/>
<dbReference type="EMBL" id="CCDP010000001">
    <property type="protein sequence ID" value="CDQ38414.1"/>
    <property type="molecule type" value="Genomic_DNA"/>
</dbReference>
<dbReference type="InterPro" id="IPR036390">
    <property type="entry name" value="WH_DNA-bd_sf"/>
</dbReference>
<sequence>METKYNKVKRAIQSNIMDGTYTAHQKISSESELMKQFGVSRHTVRLAIGDLVAKGWLYREQGSGTFCADRSTAEEGKQAMDSKNIAIVTTYISDYIFPSIIRGAESRLSQEGYQVSIFSTNNDHHKERDILEKILSQSFDGVIVEPTRSAYSNPNINYYLNLERLGIPYIMINAYYDELEPTRLVMDDERGGYLQTEHLIQLGHTEIAGLFKTDDTQGTKRMKGFLKAHRKYGIPLNPKNIITYNTEEKHTKPGTELENLLTATADITGLVCYNDELAINVLNVLRSKGLKVPTNLSVVGYDDSFLTEVSEVKLTSVAHPKSEMGKAAADTILELIKGKETVKGNASSQVESIIYEPKLILRGSTKELQSIEITS</sequence>
<dbReference type="eggNOG" id="COG1609">
    <property type="taxonomic scope" value="Bacteria"/>
</dbReference>
<dbReference type="InterPro" id="IPR036388">
    <property type="entry name" value="WH-like_DNA-bd_sf"/>
</dbReference>
<dbReference type="CDD" id="cd07377">
    <property type="entry name" value="WHTH_GntR"/>
    <property type="match status" value="1"/>
</dbReference>
<keyword evidence="3" id="KW-0804">Transcription</keyword>
<accession>A0A024Q7G9</accession>
<dbReference type="InterPro" id="IPR028082">
    <property type="entry name" value="Peripla_BP_I"/>
</dbReference>
<dbReference type="Gene3D" id="3.40.50.2300">
    <property type="match status" value="2"/>
</dbReference>
<dbReference type="PROSITE" id="PS50949">
    <property type="entry name" value="HTH_GNTR"/>
    <property type="match status" value="1"/>
</dbReference>
<organism evidence="5 6">
    <name type="scientific">Virgibacillus massiliensis</name>
    <dbReference type="NCBI Taxonomy" id="1462526"/>
    <lineage>
        <taxon>Bacteria</taxon>
        <taxon>Bacillati</taxon>
        <taxon>Bacillota</taxon>
        <taxon>Bacilli</taxon>
        <taxon>Bacillales</taxon>
        <taxon>Bacillaceae</taxon>
        <taxon>Virgibacillus</taxon>
    </lineage>
</organism>
<dbReference type="Pfam" id="PF13377">
    <property type="entry name" value="Peripla_BP_3"/>
    <property type="match status" value="1"/>
</dbReference>
<dbReference type="RefSeq" id="WP_038242363.1">
    <property type="nucleotide sequence ID" value="NZ_BNER01000001.1"/>
</dbReference>
<name>A0A024Q7G9_9BACI</name>
<dbReference type="PANTHER" id="PTHR30146:SF150">
    <property type="entry name" value="ARABINOSE METABOLISM TRANSCRIPTIONAL REPRESSOR"/>
    <property type="match status" value="1"/>
</dbReference>
<dbReference type="Pfam" id="PF00392">
    <property type="entry name" value="GntR"/>
    <property type="match status" value="1"/>
</dbReference>
<dbReference type="InterPro" id="IPR033532">
    <property type="entry name" value="AraR_ligand_bind_dom"/>
</dbReference>
<dbReference type="PRINTS" id="PR00035">
    <property type="entry name" value="HTHGNTR"/>
</dbReference>
<gene>
    <name evidence="5" type="primary">araR_1</name>
    <name evidence="5" type="ORF">BN990_00684</name>
</gene>
<dbReference type="SUPFAM" id="SSF46785">
    <property type="entry name" value="Winged helix' DNA-binding domain"/>
    <property type="match status" value="1"/>
</dbReference>
<dbReference type="SUPFAM" id="SSF53822">
    <property type="entry name" value="Periplasmic binding protein-like I"/>
    <property type="match status" value="1"/>
</dbReference>
<dbReference type="STRING" id="1462526.BN990_00684"/>
<evidence type="ECO:0000259" key="4">
    <source>
        <dbReference type="PROSITE" id="PS50949"/>
    </source>
</evidence>
<dbReference type="Proteomes" id="UP000028875">
    <property type="component" value="Unassembled WGS sequence"/>
</dbReference>
<dbReference type="GO" id="GO:0003700">
    <property type="term" value="F:DNA-binding transcription factor activity"/>
    <property type="evidence" value="ECO:0007669"/>
    <property type="project" value="InterPro"/>
</dbReference>
<evidence type="ECO:0000313" key="6">
    <source>
        <dbReference type="Proteomes" id="UP000028875"/>
    </source>
</evidence>
<comment type="caution">
    <text evidence="5">The sequence shown here is derived from an EMBL/GenBank/DDBJ whole genome shotgun (WGS) entry which is preliminary data.</text>
</comment>
<dbReference type="OrthoDB" id="9813468at2"/>
<dbReference type="SMART" id="SM00345">
    <property type="entry name" value="HTH_GNTR"/>
    <property type="match status" value="1"/>
</dbReference>
<evidence type="ECO:0000256" key="3">
    <source>
        <dbReference type="ARBA" id="ARBA00023163"/>
    </source>
</evidence>
<dbReference type="InterPro" id="IPR000524">
    <property type="entry name" value="Tscrpt_reg_HTH_GntR"/>
</dbReference>
<proteinExistence type="predicted"/>
<dbReference type="GO" id="GO:0000976">
    <property type="term" value="F:transcription cis-regulatory region binding"/>
    <property type="evidence" value="ECO:0007669"/>
    <property type="project" value="TreeGrafter"/>
</dbReference>
<keyword evidence="2" id="KW-0238">DNA-binding</keyword>
<reference evidence="5 6" key="1">
    <citation type="submission" date="2014-03" db="EMBL/GenBank/DDBJ databases">
        <authorList>
            <person name="Urmite Genomes U."/>
        </authorList>
    </citation>
    <scope>NUCLEOTIDE SEQUENCE [LARGE SCALE GENOMIC DNA]</scope>
    <source>
        <strain evidence="5 6">Vm-5</strain>
    </source>
</reference>
<keyword evidence="6" id="KW-1185">Reference proteome</keyword>
<protein>
    <submittedName>
        <fullName evidence="5">Arabinose metabolism transcriptional repressor</fullName>
    </submittedName>
</protein>
<dbReference type="PANTHER" id="PTHR30146">
    <property type="entry name" value="LACI-RELATED TRANSCRIPTIONAL REPRESSOR"/>
    <property type="match status" value="1"/>
</dbReference>
<dbReference type="InterPro" id="IPR046335">
    <property type="entry name" value="LacI/GalR-like_sensor"/>
</dbReference>
<evidence type="ECO:0000256" key="2">
    <source>
        <dbReference type="ARBA" id="ARBA00023125"/>
    </source>
</evidence>